<sequence length="397" mass="42715">MAMDTQALVTAAAAQLVDAVRSVREEHPGETIYGAVFHEFYGDGTVIYWPMVTVGTEETLAEVVASHTDQHGAEPGLAESLRWSGPDLAHSFDLVHSFDPSPELQALADGVQAAAGSGAKWERQYERWLRCFPKAAKLARKELVAEGIVPKAFVAVAADEAGELIPLSLTKAQLVANFPEYDAAEQERRRLAALPVAERIAELLPEAVAPRYQGPLIGEHEALLAACGEAALPALVSVVRHETLARGDVVAARLLAEINIDTPEVVVALEGLMLRRKARGNSRAWAASALARLGRSDLILERVAELPVDVVTRGIADPLSSFRDRGAHRPLDYAPLEQVLRDHPELESAFEEELRPGSGYCALAPGEIPTAKAALDSRWQVVRVHAAAVLEDVGVSS</sequence>
<proteinExistence type="predicted"/>
<protein>
    <submittedName>
        <fullName evidence="1">DUF4303 domain-containing protein</fullName>
    </submittedName>
</protein>
<dbReference type="RefSeq" id="WP_343959714.1">
    <property type="nucleotide sequence ID" value="NZ_BAAAKZ010000003.1"/>
</dbReference>
<name>A0ABW3TJV2_9MICO</name>
<evidence type="ECO:0000313" key="1">
    <source>
        <dbReference type="EMBL" id="MFD1200996.1"/>
    </source>
</evidence>
<accession>A0ABW3TJV2</accession>
<keyword evidence="2" id="KW-1185">Reference proteome</keyword>
<comment type="caution">
    <text evidence="1">The sequence shown here is derived from an EMBL/GenBank/DDBJ whole genome shotgun (WGS) entry which is preliminary data.</text>
</comment>
<organism evidence="1 2">
    <name type="scientific">Leucobacter albus</name>
    <dbReference type="NCBI Taxonomy" id="272210"/>
    <lineage>
        <taxon>Bacteria</taxon>
        <taxon>Bacillati</taxon>
        <taxon>Actinomycetota</taxon>
        <taxon>Actinomycetes</taxon>
        <taxon>Micrococcales</taxon>
        <taxon>Microbacteriaceae</taxon>
        <taxon>Leucobacter</taxon>
    </lineage>
</organism>
<gene>
    <name evidence="1" type="ORF">ACFQ3U_03720</name>
</gene>
<reference evidence="2" key="1">
    <citation type="journal article" date="2019" name="Int. J. Syst. Evol. Microbiol.">
        <title>The Global Catalogue of Microorganisms (GCM) 10K type strain sequencing project: providing services to taxonomists for standard genome sequencing and annotation.</title>
        <authorList>
            <consortium name="The Broad Institute Genomics Platform"/>
            <consortium name="The Broad Institute Genome Sequencing Center for Infectious Disease"/>
            <person name="Wu L."/>
            <person name="Ma J."/>
        </authorList>
    </citation>
    <scope>NUCLEOTIDE SEQUENCE [LARGE SCALE GENOMIC DNA]</scope>
    <source>
        <strain evidence="2">CCUG 50213</strain>
    </source>
</reference>
<dbReference type="Proteomes" id="UP001597181">
    <property type="component" value="Unassembled WGS sequence"/>
</dbReference>
<evidence type="ECO:0000313" key="2">
    <source>
        <dbReference type="Proteomes" id="UP001597181"/>
    </source>
</evidence>
<dbReference type="EMBL" id="JBHTLY010000001">
    <property type="protein sequence ID" value="MFD1200996.1"/>
    <property type="molecule type" value="Genomic_DNA"/>
</dbReference>